<dbReference type="InterPro" id="IPR015995">
    <property type="entry name" value="MlrC_N"/>
</dbReference>
<protein>
    <submittedName>
        <fullName evidence="3">M81 family metallopeptidase</fullName>
    </submittedName>
</protein>
<sequence>MKAALAQFIFESNTFAPALAEIDLFRKGGVFLEAEAQVRAWATGTDSQMHGSLKVLAAAGWEAAPCFTALCGSPAGRLSAACFREISDTLLDRVAAAMPFDVLILHLHGAAAADGEDDPEGYLLEKVRTDLGYRGRVVLSLDLHANFTRRMLQHADAVTAYRTFPHMDFTATGERAAHLALHSGSFTRAAAKVSVLMPPTNSTHFAGHLCDLLTRARELERRHENVLDVCILPVQPWMDIDEMGSSVVVTATGDGVPLDELQKLADEWYAQRHHWRSRLTPWPEILQKLRRKGPEPWVLADTADATSGGSPGHSAEALRRLLPLREELPGKVLLWVVDPGTVAAARRRATHFTTGDPPVSWEGRVIWTGEGNYKTRGGAYTGQTFSMGEAAVVESGQIQLVACSYPALTPDPAFYECVGLQPDAALAVMAKNMTGWMAAFDAPWERGLLFDGPGACTLDFASIPFTGSGCGLWPVDPNPANPIAIWESDAAGSSQ</sequence>
<dbReference type="InterPro" id="IPR010799">
    <property type="entry name" value="MlrC_C"/>
</dbReference>
<dbReference type="Pfam" id="PF07171">
    <property type="entry name" value="MlrC_C"/>
    <property type="match status" value="1"/>
</dbReference>
<proteinExistence type="predicted"/>
<dbReference type="Pfam" id="PF07364">
    <property type="entry name" value="DUF1485"/>
    <property type="match status" value="1"/>
</dbReference>
<evidence type="ECO:0000313" key="3">
    <source>
        <dbReference type="EMBL" id="MXY94743.1"/>
    </source>
</evidence>
<evidence type="ECO:0000259" key="2">
    <source>
        <dbReference type="Pfam" id="PF07364"/>
    </source>
</evidence>
<feature type="domain" description="Microcystin LR degradation protein MlrC N-terminal" evidence="2">
    <location>
        <begin position="3"/>
        <end position="288"/>
    </location>
</feature>
<organism evidence="3">
    <name type="scientific">Caldilineaceae bacterium SB0664_bin_27</name>
    <dbReference type="NCBI Taxonomy" id="2605260"/>
    <lineage>
        <taxon>Bacteria</taxon>
        <taxon>Bacillati</taxon>
        <taxon>Chloroflexota</taxon>
        <taxon>Caldilineae</taxon>
        <taxon>Caldilineales</taxon>
        <taxon>Caldilineaceae</taxon>
    </lineage>
</organism>
<dbReference type="EMBL" id="VXRG01000124">
    <property type="protein sequence ID" value="MXY94743.1"/>
    <property type="molecule type" value="Genomic_DNA"/>
</dbReference>
<reference evidence="3" key="1">
    <citation type="submission" date="2019-09" db="EMBL/GenBank/DDBJ databases">
        <title>Characterisation of the sponge microbiome using genome-centric metagenomics.</title>
        <authorList>
            <person name="Engelberts J.P."/>
            <person name="Robbins S.J."/>
            <person name="De Goeij J.M."/>
            <person name="Aranda M."/>
            <person name="Bell S.C."/>
            <person name="Webster N.S."/>
        </authorList>
    </citation>
    <scope>NUCLEOTIDE SEQUENCE</scope>
    <source>
        <strain evidence="3">SB0664_bin_27</strain>
    </source>
</reference>
<accession>A0A6B0YVQ8</accession>
<comment type="caution">
    <text evidence="3">The sequence shown here is derived from an EMBL/GenBank/DDBJ whole genome shotgun (WGS) entry which is preliminary data.</text>
</comment>
<evidence type="ECO:0000259" key="1">
    <source>
        <dbReference type="Pfam" id="PF07171"/>
    </source>
</evidence>
<name>A0A6B0YVQ8_9CHLR</name>
<gene>
    <name evidence="3" type="ORF">F4Y42_14995</name>
</gene>
<feature type="domain" description="Microcystin LR degradation protein MlrC C-terminal" evidence="1">
    <location>
        <begin position="299"/>
        <end position="466"/>
    </location>
</feature>
<dbReference type="AlphaFoldDB" id="A0A6B0YVQ8"/>